<dbReference type="Pfam" id="PF12171">
    <property type="entry name" value="zf-C2H2_jaz"/>
    <property type="match status" value="1"/>
</dbReference>
<dbReference type="InterPro" id="IPR000690">
    <property type="entry name" value="Matrin/U1-C_Znf_C2H2"/>
</dbReference>
<name>A0A8C3JII5_9CHAR</name>
<feature type="compositionally biased region" description="Basic and acidic residues" evidence="6">
    <location>
        <begin position="715"/>
        <end position="725"/>
    </location>
</feature>
<feature type="region of interest" description="Disordered" evidence="6">
    <location>
        <begin position="778"/>
        <end position="878"/>
    </location>
</feature>
<dbReference type="InterPro" id="IPR036236">
    <property type="entry name" value="Znf_C2H2_sf"/>
</dbReference>
<dbReference type="Ensembl" id="ENSCPGT00000009488.1">
    <property type="protein sequence ID" value="ENSCPGP00000008641.1"/>
    <property type="gene ID" value="ENSCPGG00000006127.1"/>
</dbReference>
<evidence type="ECO:0000313" key="9">
    <source>
        <dbReference type="Proteomes" id="UP000694419"/>
    </source>
</evidence>
<feature type="region of interest" description="Disordered" evidence="6">
    <location>
        <begin position="150"/>
        <end position="174"/>
    </location>
</feature>
<dbReference type="SMART" id="SM00451">
    <property type="entry name" value="ZnF_U1"/>
    <property type="match status" value="3"/>
</dbReference>
<evidence type="ECO:0000256" key="4">
    <source>
        <dbReference type="ARBA" id="ARBA00022833"/>
    </source>
</evidence>
<dbReference type="PANTHER" id="PTHR15491:SF9">
    <property type="entry name" value="CIP1-INTERACTING ZINC FINGER PROTEIN"/>
    <property type="match status" value="1"/>
</dbReference>
<feature type="region of interest" description="Disordered" evidence="6">
    <location>
        <begin position="537"/>
        <end position="563"/>
    </location>
</feature>
<feature type="compositionally biased region" description="Basic and acidic residues" evidence="6">
    <location>
        <begin position="537"/>
        <end position="559"/>
    </location>
</feature>
<dbReference type="InterPro" id="IPR013087">
    <property type="entry name" value="Znf_C2H2_type"/>
</dbReference>
<evidence type="ECO:0000256" key="6">
    <source>
        <dbReference type="SAM" id="MobiDB-lite"/>
    </source>
</evidence>
<dbReference type="InterPro" id="IPR022755">
    <property type="entry name" value="Znf_C2H2_jaz"/>
</dbReference>
<feature type="compositionally biased region" description="Basic and acidic residues" evidence="6">
    <location>
        <begin position="364"/>
        <end position="377"/>
    </location>
</feature>
<dbReference type="Pfam" id="PF23330">
    <property type="entry name" value="zf-C2H2_14"/>
    <property type="match status" value="1"/>
</dbReference>
<keyword evidence="9" id="KW-1185">Reference proteome</keyword>
<dbReference type="GO" id="GO:0005634">
    <property type="term" value="C:nucleus"/>
    <property type="evidence" value="ECO:0007669"/>
    <property type="project" value="UniProtKB-SubCell"/>
</dbReference>
<evidence type="ECO:0000259" key="7">
    <source>
        <dbReference type="PROSITE" id="PS50171"/>
    </source>
</evidence>
<feature type="compositionally biased region" description="Low complexity" evidence="6">
    <location>
        <begin position="839"/>
        <end position="848"/>
    </location>
</feature>
<dbReference type="SMART" id="SM00355">
    <property type="entry name" value="ZnF_C2H2"/>
    <property type="match status" value="2"/>
</dbReference>
<dbReference type="PROSITE" id="PS00028">
    <property type="entry name" value="ZINC_FINGER_C2H2_1"/>
    <property type="match status" value="1"/>
</dbReference>
<evidence type="ECO:0000256" key="3">
    <source>
        <dbReference type="ARBA" id="ARBA00022771"/>
    </source>
</evidence>
<feature type="compositionally biased region" description="Low complexity" evidence="6">
    <location>
        <begin position="120"/>
        <end position="129"/>
    </location>
</feature>
<protein>
    <submittedName>
        <fullName evidence="8">CDKN1A interacting zinc finger protein 1</fullName>
    </submittedName>
</protein>
<accession>A0A8C3JII5</accession>
<feature type="domain" description="Matrin-type" evidence="7">
    <location>
        <begin position="644"/>
        <end position="675"/>
    </location>
</feature>
<feature type="region of interest" description="Disordered" evidence="6">
    <location>
        <begin position="687"/>
        <end position="725"/>
    </location>
</feature>
<dbReference type="InterPro" id="IPR056345">
    <property type="entry name" value="Znf-C2H2_CIZ1"/>
</dbReference>
<feature type="compositionally biased region" description="Basic and acidic residues" evidence="6">
    <location>
        <begin position="259"/>
        <end position="274"/>
    </location>
</feature>
<dbReference type="Proteomes" id="UP000694419">
    <property type="component" value="Unplaced"/>
</dbReference>
<dbReference type="GO" id="GO:0008270">
    <property type="term" value="F:zinc ion binding"/>
    <property type="evidence" value="ECO:0007669"/>
    <property type="project" value="UniProtKB-KW"/>
</dbReference>
<dbReference type="SUPFAM" id="SSF57667">
    <property type="entry name" value="beta-beta-alpha zinc fingers"/>
    <property type="match status" value="2"/>
</dbReference>
<feature type="compositionally biased region" description="Basic and acidic residues" evidence="6">
    <location>
        <begin position="283"/>
        <end position="297"/>
    </location>
</feature>
<reference evidence="8" key="1">
    <citation type="submission" date="2025-08" db="UniProtKB">
        <authorList>
            <consortium name="Ensembl"/>
        </authorList>
    </citation>
    <scope>IDENTIFICATION</scope>
</reference>
<dbReference type="AlphaFoldDB" id="A0A8C3JII5"/>
<feature type="compositionally biased region" description="Basic and acidic residues" evidence="6">
    <location>
        <begin position="337"/>
        <end position="346"/>
    </location>
</feature>
<feature type="region of interest" description="Disordered" evidence="6">
    <location>
        <begin position="736"/>
        <end position="755"/>
    </location>
</feature>
<evidence type="ECO:0000256" key="2">
    <source>
        <dbReference type="ARBA" id="ARBA00022723"/>
    </source>
</evidence>
<feature type="region of interest" description="Disordered" evidence="6">
    <location>
        <begin position="249"/>
        <end position="385"/>
    </location>
</feature>
<feature type="region of interest" description="Disordered" evidence="6">
    <location>
        <begin position="40"/>
        <end position="64"/>
    </location>
</feature>
<sequence length="878" mass="95642">MVTKDSPGLFKKKTKTQHQKTKSRKPTLLEAICSPSPAVYSIPPAQMVPVPSQPSPGRGEPAPLALPGTTHGGAARWGDLSGGCGGDPAPCGSGAAPPTLPGAGQVVIVPGGEDGGGRRGAVNAAGPARSSPDMFNQQQFQQQLLQLQHLLQQQQQHHHPSAQQGGRGLPPPQQQQMLSLRATNQPSLLNANPMLQRALLMQQMQGNLRGFNMTAPALQQFFPQATRHSLLGPPPVGVSLKPARLGFPNLPFQRQNRTFRKDFQRVPDRKRELDPGSSSQTQGDEKMEIPEGVHTKSEQNNSPSTEPRIPTESVLNTEPAAKRLKSVTEESALADVTDSKETEESSAHVQADGTGNAKQYTAEDLSKERKFSEEPKAPEVLSSGGSLKVTIQQSSESRAISTTALKPGHWTCEVGTADPSPESVLKFYCYICKTNCCSQQNFQSHMAGIQHQQRLGEIQHMSNVCFVSLLPMVKEEKVLSEKDGETQQRWCNTCQIHFTGDLIKHRRTQEHKLAKRSLRPFCTVCSRHFKTPRKFVEHMKSPEHKQKAKEVRLGEKELGSPEDSEELITVDAVGCFEDDDDEEEEEEGGAGEEEDLDVVLIENEDSAAKQTGLKEVSLEDYEGSEKYCPDTAYGLDFLVPVAGYLCRLCHKFYHSDSAARLAHCKSLMHFENFQRYKAARHRAAAAYPEAPLHSQGSSSQLLDDPQQPPATTADTSKKLNDDRGIDKEGTELSALQEQALRSPEGKGELATSVAEGKSLASVTDDVCGIMVVEEENLQEESKFTTASADCPLPEENRAVGELLGHAVSKEEEEEEADTARQREGTDDCQDPGNRGGLGQNEAANAGQEAEAEPSSLAKGETASLTSAGCRRSTRRKPR</sequence>
<dbReference type="GO" id="GO:0003676">
    <property type="term" value="F:nucleic acid binding"/>
    <property type="evidence" value="ECO:0007669"/>
    <property type="project" value="InterPro"/>
</dbReference>
<evidence type="ECO:0000256" key="1">
    <source>
        <dbReference type="ARBA" id="ARBA00004123"/>
    </source>
</evidence>
<organism evidence="8 9">
    <name type="scientific">Calidris pygmaea</name>
    <name type="common">Spoon-billed sandpiper</name>
    <dbReference type="NCBI Taxonomy" id="425635"/>
    <lineage>
        <taxon>Eukaryota</taxon>
        <taxon>Metazoa</taxon>
        <taxon>Chordata</taxon>
        <taxon>Craniata</taxon>
        <taxon>Vertebrata</taxon>
        <taxon>Euteleostomi</taxon>
        <taxon>Archelosauria</taxon>
        <taxon>Archosauria</taxon>
        <taxon>Dinosauria</taxon>
        <taxon>Saurischia</taxon>
        <taxon>Theropoda</taxon>
        <taxon>Coelurosauria</taxon>
        <taxon>Aves</taxon>
        <taxon>Neognathae</taxon>
        <taxon>Neoaves</taxon>
        <taxon>Charadriiformes</taxon>
        <taxon>Scolopacidae</taxon>
        <taxon>Calidris</taxon>
    </lineage>
</organism>
<keyword evidence="3" id="KW-0863">Zinc-finger</keyword>
<evidence type="ECO:0000313" key="8">
    <source>
        <dbReference type="Ensembl" id="ENSCPGP00000008641.1"/>
    </source>
</evidence>
<keyword evidence="2" id="KW-0479">Metal-binding</keyword>
<proteinExistence type="predicted"/>
<keyword evidence="4" id="KW-0862">Zinc</keyword>
<keyword evidence="5" id="KW-0539">Nucleus</keyword>
<evidence type="ECO:0000256" key="5">
    <source>
        <dbReference type="ARBA" id="ARBA00023242"/>
    </source>
</evidence>
<feature type="region of interest" description="Disordered" evidence="6">
    <location>
        <begin position="1"/>
        <end position="27"/>
    </location>
</feature>
<dbReference type="InterPro" id="IPR003604">
    <property type="entry name" value="Matrin/U1-like-C_Znf_C2H2"/>
</dbReference>
<dbReference type="PANTHER" id="PTHR15491">
    <property type="match status" value="1"/>
</dbReference>
<dbReference type="Gene3D" id="3.30.160.60">
    <property type="entry name" value="Classic Zinc Finger"/>
    <property type="match status" value="2"/>
</dbReference>
<reference evidence="8" key="2">
    <citation type="submission" date="2025-09" db="UniProtKB">
        <authorList>
            <consortium name="Ensembl"/>
        </authorList>
    </citation>
    <scope>IDENTIFICATION</scope>
</reference>
<comment type="subcellular location">
    <subcellularLocation>
        <location evidence="1">Nucleus</location>
    </subcellularLocation>
</comment>
<feature type="region of interest" description="Disordered" evidence="6">
    <location>
        <begin position="112"/>
        <end position="133"/>
    </location>
</feature>
<dbReference type="InterPro" id="IPR026811">
    <property type="entry name" value="CIZ1"/>
</dbReference>
<dbReference type="PROSITE" id="PS50171">
    <property type="entry name" value="ZF_MATRIN"/>
    <property type="match status" value="1"/>
</dbReference>
<feature type="compositionally biased region" description="Basic residues" evidence="6">
    <location>
        <begin position="10"/>
        <end position="25"/>
    </location>
</feature>